<evidence type="ECO:0000256" key="1">
    <source>
        <dbReference type="ARBA" id="ARBA00004651"/>
    </source>
</evidence>
<dbReference type="PANTHER" id="PTHR30250">
    <property type="entry name" value="PST FAMILY PREDICTED COLANIC ACID TRANSPORTER"/>
    <property type="match status" value="1"/>
</dbReference>
<evidence type="ECO:0000313" key="8">
    <source>
        <dbReference type="Proteomes" id="UP000245845"/>
    </source>
</evidence>
<evidence type="ECO:0000256" key="4">
    <source>
        <dbReference type="ARBA" id="ARBA00022989"/>
    </source>
</evidence>
<protein>
    <submittedName>
        <fullName evidence="7">O-antigen/teichoic acid export membrane protein</fullName>
    </submittedName>
</protein>
<evidence type="ECO:0000256" key="3">
    <source>
        <dbReference type="ARBA" id="ARBA00022692"/>
    </source>
</evidence>
<comment type="caution">
    <text evidence="7">The sequence shown here is derived from an EMBL/GenBank/DDBJ whole genome shotgun (WGS) entry which is preliminary data.</text>
</comment>
<keyword evidence="8" id="KW-1185">Reference proteome</keyword>
<dbReference type="PANTHER" id="PTHR30250:SF11">
    <property type="entry name" value="O-ANTIGEN TRANSPORTER-RELATED"/>
    <property type="match status" value="1"/>
</dbReference>
<comment type="subcellular location">
    <subcellularLocation>
        <location evidence="1">Cell membrane</location>
        <topology evidence="1">Multi-pass membrane protein</topology>
    </subcellularLocation>
</comment>
<keyword evidence="3 6" id="KW-0812">Transmembrane</keyword>
<feature type="transmembrane region" description="Helical" evidence="6">
    <location>
        <begin position="360"/>
        <end position="382"/>
    </location>
</feature>
<accession>A0A2Y9B896</accession>
<sequence length="474" mass="53403">MNRFKLFIENFLVYGLGGMISKIVPFIMLPIVTRMMPNTFYFGLNDISTVVVSFGQALAIMGMYDALFRMFFENSSQEYKKEICSTALTFTFITSVIIFIAMIILRKPLAAVFFSNRKYANLLCLSAMSILIGATNSIVSAPTRMRNQRRIYLITNFLSPVISYSISIPLLLKGYYIIALPLASILAALSVEIIFIVLNRKWFSFKINKRYLKDMLIIALPLVPNFLVYWIFNSSDRLMISKLIGTEWNGIYAVGAKIGQISQLIYTAFAGGWQFFAFSTMKDNDQVKMTSNIFEYLGIITFSTGMLMASLSKVVFKLLFSEAYLAGYIVMPYLFVSPLLLMLYQVVVNQFLVVKKTWPSVIILGVGAITNVLINALLIPAIGIEGAAIGTFLGYVAAITGVIIVLSKMKLVSISGKFYFCIILFIGFSLAWRLVFLNNYVICLLLSVVVIGIYVGMYRKDLFKVLKKDEVNRR</sequence>
<feature type="transmembrane region" description="Helical" evidence="6">
    <location>
        <begin position="211"/>
        <end position="232"/>
    </location>
</feature>
<dbReference type="Proteomes" id="UP000245845">
    <property type="component" value="Unassembled WGS sequence"/>
</dbReference>
<organism evidence="7 8">
    <name type="scientific">Faecalicatena orotica</name>
    <dbReference type="NCBI Taxonomy" id="1544"/>
    <lineage>
        <taxon>Bacteria</taxon>
        <taxon>Bacillati</taxon>
        <taxon>Bacillota</taxon>
        <taxon>Clostridia</taxon>
        <taxon>Lachnospirales</taxon>
        <taxon>Lachnospiraceae</taxon>
        <taxon>Faecalicatena</taxon>
    </lineage>
</organism>
<evidence type="ECO:0000256" key="2">
    <source>
        <dbReference type="ARBA" id="ARBA00022475"/>
    </source>
</evidence>
<feature type="transmembrane region" description="Helical" evidence="6">
    <location>
        <begin position="178"/>
        <end position="199"/>
    </location>
</feature>
<feature type="transmembrane region" description="Helical" evidence="6">
    <location>
        <begin position="264"/>
        <end position="281"/>
    </location>
</feature>
<dbReference type="InterPro" id="IPR050833">
    <property type="entry name" value="Poly_Biosynth_Transport"/>
</dbReference>
<dbReference type="EMBL" id="QGDL01000001">
    <property type="protein sequence ID" value="PWJ31986.1"/>
    <property type="molecule type" value="Genomic_DNA"/>
</dbReference>
<evidence type="ECO:0000256" key="6">
    <source>
        <dbReference type="SAM" id="Phobius"/>
    </source>
</evidence>
<feature type="transmembrane region" description="Helical" evidence="6">
    <location>
        <begin position="84"/>
        <end position="104"/>
    </location>
</feature>
<keyword evidence="5 6" id="KW-0472">Membrane</keyword>
<feature type="transmembrane region" description="Helical" evidence="6">
    <location>
        <begin position="119"/>
        <end position="139"/>
    </location>
</feature>
<dbReference type="GO" id="GO:0005886">
    <property type="term" value="C:plasma membrane"/>
    <property type="evidence" value="ECO:0007669"/>
    <property type="project" value="UniProtKB-SubCell"/>
</dbReference>
<dbReference type="AlphaFoldDB" id="A0A2Y9B896"/>
<name>A0A2Y9B896_9FIRM</name>
<feature type="transmembrane region" description="Helical" evidence="6">
    <location>
        <begin position="441"/>
        <end position="458"/>
    </location>
</feature>
<feature type="transmembrane region" description="Helical" evidence="6">
    <location>
        <begin position="323"/>
        <end position="348"/>
    </location>
</feature>
<proteinExistence type="predicted"/>
<feature type="transmembrane region" description="Helical" evidence="6">
    <location>
        <begin position="293"/>
        <end position="311"/>
    </location>
</feature>
<feature type="transmembrane region" description="Helical" evidence="6">
    <location>
        <begin position="418"/>
        <end position="435"/>
    </location>
</feature>
<feature type="transmembrane region" description="Helical" evidence="6">
    <location>
        <begin position="52"/>
        <end position="72"/>
    </location>
</feature>
<reference evidence="7 8" key="1">
    <citation type="submission" date="2018-05" db="EMBL/GenBank/DDBJ databases">
        <title>The Hungate 1000. A catalogue of reference genomes from the rumen microbiome.</title>
        <authorList>
            <person name="Kelly W."/>
        </authorList>
    </citation>
    <scope>NUCLEOTIDE SEQUENCE [LARGE SCALE GENOMIC DNA]</scope>
    <source>
        <strain evidence="7 8">NLAE-zl-C242</strain>
    </source>
</reference>
<dbReference type="RefSeq" id="WP_181368540.1">
    <property type="nucleotide sequence ID" value="NZ_BAAACK010000007.1"/>
</dbReference>
<feature type="transmembrane region" description="Helical" evidence="6">
    <location>
        <begin position="151"/>
        <end position="172"/>
    </location>
</feature>
<evidence type="ECO:0000313" key="7">
    <source>
        <dbReference type="EMBL" id="PWJ31986.1"/>
    </source>
</evidence>
<keyword evidence="2" id="KW-1003">Cell membrane</keyword>
<keyword evidence="4 6" id="KW-1133">Transmembrane helix</keyword>
<feature type="transmembrane region" description="Helical" evidence="6">
    <location>
        <begin position="388"/>
        <end position="406"/>
    </location>
</feature>
<gene>
    <name evidence="7" type="ORF">A8806_101273</name>
</gene>
<feature type="transmembrane region" description="Helical" evidence="6">
    <location>
        <begin position="12"/>
        <end position="32"/>
    </location>
</feature>
<evidence type="ECO:0000256" key="5">
    <source>
        <dbReference type="ARBA" id="ARBA00023136"/>
    </source>
</evidence>
<dbReference type="Pfam" id="PF13440">
    <property type="entry name" value="Polysacc_synt_3"/>
    <property type="match status" value="1"/>
</dbReference>